<dbReference type="PROSITE" id="PS50035">
    <property type="entry name" value="PLD"/>
    <property type="match status" value="1"/>
</dbReference>
<dbReference type="PANTHER" id="PTHR43856">
    <property type="entry name" value="CARDIOLIPIN HYDROLASE"/>
    <property type="match status" value="1"/>
</dbReference>
<dbReference type="CDD" id="cd09129">
    <property type="entry name" value="PLDc_unchar2_1"/>
    <property type="match status" value="1"/>
</dbReference>
<evidence type="ECO:0000256" key="1">
    <source>
        <dbReference type="ARBA" id="ARBA00000798"/>
    </source>
</evidence>
<dbReference type="InterPro" id="IPR025202">
    <property type="entry name" value="PLD-like_dom"/>
</dbReference>
<proteinExistence type="inferred from homology"/>
<dbReference type="InterPro" id="IPR051406">
    <property type="entry name" value="PLD_domain"/>
</dbReference>
<evidence type="ECO:0000256" key="5">
    <source>
        <dbReference type="ARBA" id="ARBA00022963"/>
    </source>
</evidence>
<evidence type="ECO:0000313" key="10">
    <source>
        <dbReference type="Proteomes" id="UP000441585"/>
    </source>
</evidence>
<dbReference type="GO" id="GO:0004630">
    <property type="term" value="F:phospholipase D activity"/>
    <property type="evidence" value="ECO:0007669"/>
    <property type="project" value="UniProtKB-EC"/>
</dbReference>
<comment type="catalytic activity">
    <reaction evidence="1">
        <text>a 1,2-diacyl-sn-glycero-3-phosphocholine + H2O = a 1,2-diacyl-sn-glycero-3-phosphate + choline + H(+)</text>
        <dbReference type="Rhea" id="RHEA:14445"/>
        <dbReference type="ChEBI" id="CHEBI:15354"/>
        <dbReference type="ChEBI" id="CHEBI:15377"/>
        <dbReference type="ChEBI" id="CHEBI:15378"/>
        <dbReference type="ChEBI" id="CHEBI:57643"/>
        <dbReference type="ChEBI" id="CHEBI:58608"/>
        <dbReference type="EC" id="3.1.4.4"/>
    </reaction>
</comment>
<dbReference type="SUPFAM" id="SSF56024">
    <property type="entry name" value="Phospholipase D/nuclease"/>
    <property type="match status" value="2"/>
</dbReference>
<keyword evidence="7" id="KW-0472">Membrane</keyword>
<name>A0A6I2M4K5_9BACI</name>
<keyword evidence="6" id="KW-0443">Lipid metabolism</keyword>
<comment type="similarity">
    <text evidence="2">Belongs to the phospholipase D family.</text>
</comment>
<organism evidence="9 10">
    <name type="scientific">Metabacillus idriensis</name>
    <dbReference type="NCBI Taxonomy" id="324768"/>
    <lineage>
        <taxon>Bacteria</taxon>
        <taxon>Bacillati</taxon>
        <taxon>Bacillota</taxon>
        <taxon>Bacilli</taxon>
        <taxon>Bacillales</taxon>
        <taxon>Bacillaceae</taxon>
        <taxon>Metabacillus</taxon>
    </lineage>
</organism>
<evidence type="ECO:0000256" key="6">
    <source>
        <dbReference type="ARBA" id="ARBA00023098"/>
    </source>
</evidence>
<keyword evidence="7" id="KW-1133">Transmembrane helix</keyword>
<evidence type="ECO:0000256" key="3">
    <source>
        <dbReference type="ARBA" id="ARBA00012027"/>
    </source>
</evidence>
<dbReference type="EMBL" id="WKKF01000001">
    <property type="protein sequence ID" value="MRX52889.1"/>
    <property type="molecule type" value="Genomic_DNA"/>
</dbReference>
<dbReference type="GO" id="GO:0006793">
    <property type="term" value="P:phosphorus metabolic process"/>
    <property type="evidence" value="ECO:0007669"/>
    <property type="project" value="UniProtKB-ARBA"/>
</dbReference>
<comment type="caution">
    <text evidence="9">The sequence shown here is derived from an EMBL/GenBank/DDBJ whole genome shotgun (WGS) entry which is preliminary data.</text>
</comment>
<gene>
    <name evidence="9" type="ORF">GJU41_02790</name>
</gene>
<dbReference type="CDD" id="cd09130">
    <property type="entry name" value="PLDc_unchar2_2"/>
    <property type="match status" value="1"/>
</dbReference>
<accession>A0A6I2M4K5</accession>
<feature type="transmembrane region" description="Helical" evidence="7">
    <location>
        <begin position="20"/>
        <end position="41"/>
    </location>
</feature>
<dbReference type="EC" id="3.1.4.4" evidence="3"/>
<evidence type="ECO:0000256" key="4">
    <source>
        <dbReference type="ARBA" id="ARBA00022801"/>
    </source>
</evidence>
<evidence type="ECO:0000313" key="9">
    <source>
        <dbReference type="EMBL" id="MRX52889.1"/>
    </source>
</evidence>
<dbReference type="RefSeq" id="WP_070875053.1">
    <property type="nucleotide sequence ID" value="NZ_CAJFZX010000002.1"/>
</dbReference>
<keyword evidence="5" id="KW-0442">Lipid degradation</keyword>
<sequence length="489" mass="55375">MPKPVINEHSVVRKKQKRKVILGTILLLMLLSVSVAVYHYLKPLPAGISHEGDIHSSGQVEFLYDLTYENEGNVTHNQVIFDQIENMIDEADDFILMDMFLFNDEYDRSASYPALSRSLMEALIDKKKQDQEVEITVITDRINTFYGSYPSEIAEELEEQGIKVVFTDLKPLRDSNPFYSGGHRTFLQWFGTSGSGWIPNAFSPDSPDVTLRSYLDLLNFKANHRKVVVNEKEGLVTSANPHDGSSLHSNMAFVVKGEILRELVQTEKAVANMSGADVNLNESAAVFEQGETGDYDVQLLTEGKIKKHLLDELKKTKKQEKVTVGAFYLSDRDIVTELLAASKRGAEIKLILDANKDAFGREKNGVPNRPVAHELVTESDQKIQVRWYKTNGEQYHTKLVLFERNQEDTVIGGSANFTKRNLGDFNLETDLKITGPADTGIMADIEEYFYTIWNNKSGIYTEDYEVFADDSLGLRFLYRFQEWSGISSF</sequence>
<evidence type="ECO:0000256" key="2">
    <source>
        <dbReference type="ARBA" id="ARBA00008664"/>
    </source>
</evidence>
<evidence type="ECO:0000259" key="8">
    <source>
        <dbReference type="PROSITE" id="PS50035"/>
    </source>
</evidence>
<dbReference type="AlphaFoldDB" id="A0A6I2M4K5"/>
<keyword evidence="10" id="KW-1185">Reference proteome</keyword>
<dbReference type="GO" id="GO:0016891">
    <property type="term" value="F:RNA endonuclease activity producing 5'-phosphomonoesters, hydrolytic mechanism"/>
    <property type="evidence" value="ECO:0007669"/>
    <property type="project" value="TreeGrafter"/>
</dbReference>
<reference evidence="9 10" key="1">
    <citation type="submission" date="2019-11" db="EMBL/GenBank/DDBJ databases">
        <title>Bacillus idriensis genome.</title>
        <authorList>
            <person name="Konopka E.N."/>
            <person name="Newman J.D."/>
        </authorList>
    </citation>
    <scope>NUCLEOTIDE SEQUENCE [LARGE SCALE GENOMIC DNA]</scope>
    <source>
        <strain evidence="9 10">DSM 19097</strain>
    </source>
</reference>
<protein>
    <recommendedName>
        <fullName evidence="3">phospholipase D</fullName>
        <ecNumber evidence="3">3.1.4.4</ecNumber>
    </recommendedName>
</protein>
<dbReference type="Gene3D" id="3.30.870.10">
    <property type="entry name" value="Endonuclease Chain A"/>
    <property type="match status" value="2"/>
</dbReference>
<feature type="domain" description="PLD phosphodiesterase" evidence="8">
    <location>
        <begin position="391"/>
        <end position="421"/>
    </location>
</feature>
<dbReference type="Proteomes" id="UP000441585">
    <property type="component" value="Unassembled WGS sequence"/>
</dbReference>
<dbReference type="GO" id="GO:0016042">
    <property type="term" value="P:lipid catabolic process"/>
    <property type="evidence" value="ECO:0007669"/>
    <property type="project" value="UniProtKB-KW"/>
</dbReference>
<keyword evidence="7" id="KW-0812">Transmembrane</keyword>
<dbReference type="PANTHER" id="PTHR43856:SF1">
    <property type="entry name" value="MITOCHONDRIAL CARDIOLIPIN HYDROLASE"/>
    <property type="match status" value="1"/>
</dbReference>
<keyword evidence="4" id="KW-0378">Hydrolase</keyword>
<dbReference type="InterPro" id="IPR001736">
    <property type="entry name" value="PLipase_D/transphosphatidylase"/>
</dbReference>
<dbReference type="Pfam" id="PF13091">
    <property type="entry name" value="PLDc_2"/>
    <property type="match status" value="1"/>
</dbReference>
<evidence type="ECO:0000256" key="7">
    <source>
        <dbReference type="SAM" id="Phobius"/>
    </source>
</evidence>